<evidence type="ECO:0000256" key="5">
    <source>
        <dbReference type="SAM" id="SignalP"/>
    </source>
</evidence>
<dbReference type="KEGG" id="ccar:109094608"/>
<dbReference type="InterPro" id="IPR008735">
    <property type="entry name" value="PSP94"/>
</dbReference>
<keyword evidence="4" id="KW-1015">Disulfide bond</keyword>
<evidence type="ECO:0000256" key="4">
    <source>
        <dbReference type="ARBA" id="ARBA00023157"/>
    </source>
</evidence>
<dbReference type="AlphaFoldDB" id="A0A9Q9YEI2"/>
<reference evidence="6" key="1">
    <citation type="submission" date="2025-08" db="UniProtKB">
        <authorList>
            <consortium name="RefSeq"/>
        </authorList>
    </citation>
    <scope>IDENTIFICATION</scope>
    <source>
        <tissue evidence="6">Muscle</tissue>
    </source>
</reference>
<accession>A0A9Q9YEI2</accession>
<feature type="signal peptide" evidence="5">
    <location>
        <begin position="1"/>
        <end position="34"/>
    </location>
</feature>
<comment type="subcellular location">
    <subcellularLocation>
        <location evidence="1">Secreted</location>
    </subcellularLocation>
</comment>
<gene>
    <name evidence="6" type="primary">LOC109094608</name>
</gene>
<organism evidence="6">
    <name type="scientific">Cyprinus carpio</name>
    <name type="common">Common carp</name>
    <dbReference type="NCBI Taxonomy" id="7962"/>
    <lineage>
        <taxon>Eukaryota</taxon>
        <taxon>Metazoa</taxon>
        <taxon>Chordata</taxon>
        <taxon>Craniata</taxon>
        <taxon>Vertebrata</taxon>
        <taxon>Euteleostomi</taxon>
        <taxon>Actinopterygii</taxon>
        <taxon>Neopterygii</taxon>
        <taxon>Teleostei</taxon>
        <taxon>Ostariophysi</taxon>
        <taxon>Cypriniformes</taxon>
        <taxon>Cyprinidae</taxon>
        <taxon>Cyprininae</taxon>
        <taxon>Cyprinus</taxon>
    </lineage>
</organism>
<dbReference type="Pfam" id="PF05825">
    <property type="entry name" value="PSP94"/>
    <property type="match status" value="1"/>
</dbReference>
<comment type="similarity">
    <text evidence="2">Belongs to the beta-microseminoprotein family.</text>
</comment>
<evidence type="ECO:0000256" key="3">
    <source>
        <dbReference type="ARBA" id="ARBA00022525"/>
    </source>
</evidence>
<proteinExistence type="inferred from homology"/>
<dbReference type="PANTHER" id="PTHR10500">
    <property type="entry name" value="BETA-MICROSEMINOPROTEIN"/>
    <property type="match status" value="1"/>
</dbReference>
<evidence type="ECO:0000256" key="1">
    <source>
        <dbReference type="ARBA" id="ARBA00004613"/>
    </source>
</evidence>
<keyword evidence="5" id="KW-0732">Signal</keyword>
<keyword evidence="3" id="KW-0964">Secreted</keyword>
<sequence>MTAFHQNSISAKLATMKSLALVLVFCACVSLSDSVCSVTPLKPGAKFCVDGYDNSRHPMGITWTNPRCLRCTCFPGKMRCCHMVPRVTNLSLGCIVKYDYKKCTFEVFNRTNPKIKCSYGTVEK</sequence>
<dbReference type="OrthoDB" id="6076852at2759"/>
<evidence type="ECO:0000313" key="6">
    <source>
        <dbReference type="RefSeq" id="XP_042618732.1"/>
    </source>
</evidence>
<dbReference type="GeneID" id="109094608"/>
<name>A0A9Q9YEI2_CYPCA</name>
<dbReference type="Proteomes" id="UP001155660">
    <property type="component" value="Chromosome A8"/>
</dbReference>
<feature type="chain" id="PRO_5040138510" evidence="5">
    <location>
        <begin position="35"/>
        <end position="124"/>
    </location>
</feature>
<dbReference type="GO" id="GO:0005576">
    <property type="term" value="C:extracellular region"/>
    <property type="evidence" value="ECO:0007669"/>
    <property type="project" value="UniProtKB-SubCell"/>
</dbReference>
<dbReference type="RefSeq" id="XP_042618732.1">
    <property type="nucleotide sequence ID" value="XM_042762798.1"/>
</dbReference>
<protein>
    <submittedName>
        <fullName evidence="6">Beta-microseminoprotein-like</fullName>
    </submittedName>
</protein>
<dbReference type="PANTHER" id="PTHR10500:SF7">
    <property type="entry name" value="BETA-MICROSEMINOPROTEIN"/>
    <property type="match status" value="1"/>
</dbReference>
<evidence type="ECO:0000256" key="2">
    <source>
        <dbReference type="ARBA" id="ARBA00010352"/>
    </source>
</evidence>